<feature type="region of interest" description="Disordered" evidence="1">
    <location>
        <begin position="1"/>
        <end position="42"/>
    </location>
</feature>
<dbReference type="PROSITE" id="PS51354">
    <property type="entry name" value="GLUTAREDOXIN_2"/>
    <property type="match status" value="1"/>
</dbReference>
<evidence type="ECO:0000313" key="3">
    <source>
        <dbReference type="Proteomes" id="UP000246073"/>
    </source>
</evidence>
<evidence type="ECO:0000313" key="2">
    <source>
        <dbReference type="EMBL" id="SPL61309.1"/>
    </source>
</evidence>
<evidence type="ECO:0000256" key="1">
    <source>
        <dbReference type="SAM" id="MobiDB-lite"/>
    </source>
</evidence>
<dbReference type="InterPro" id="IPR036249">
    <property type="entry name" value="Thioredoxin-like_sf"/>
</dbReference>
<accession>A0A2P9HB42</accession>
<sequence length="157" mass="17071">MNNQPKSVRTADDDRYSKPGPDEETGGVTGALGEGLSASDAPEPALSKPVVYLKKGCPFCFKLRLALLEAGMLDCIELIEFAEGTTEQAQIREKLSPVLEDLSFPAAEVERGKFMKGSDALIKYFLGQKGIKAEALPTLQAYIDGPFAQLVERVKNY</sequence>
<feature type="compositionally biased region" description="Basic and acidic residues" evidence="1">
    <location>
        <begin position="9"/>
        <end position="21"/>
    </location>
</feature>
<proteinExistence type="predicted"/>
<protein>
    <submittedName>
        <fullName evidence="2">Uncharacterized protein</fullName>
    </submittedName>
</protein>
<dbReference type="RefSeq" id="WP_109365603.1">
    <property type="nucleotide sequence ID" value="NZ_OOFM01000001.1"/>
</dbReference>
<dbReference type="Proteomes" id="UP000246073">
    <property type="component" value="Unassembled WGS sequence"/>
</dbReference>
<reference evidence="3" key="1">
    <citation type="submission" date="2017-12" db="EMBL/GenBank/DDBJ databases">
        <authorList>
            <person name="Diaz M."/>
        </authorList>
    </citation>
    <scope>NUCLEOTIDE SEQUENCE [LARGE SCALE GENOMIC DNA]</scope>
    <source>
        <strain evidence="3">FI11154</strain>
    </source>
</reference>
<dbReference type="AlphaFoldDB" id="A0A2P9HB42"/>
<dbReference type="EMBL" id="OOFM01000001">
    <property type="protein sequence ID" value="SPL61309.1"/>
    <property type="molecule type" value="Genomic_DNA"/>
</dbReference>
<gene>
    <name evidence="2" type="ORF">OHAE_4101</name>
</gene>
<organism evidence="2 3">
    <name type="scientific">Ochrobactrum soli</name>
    <dbReference type="NCBI Taxonomy" id="2448455"/>
    <lineage>
        <taxon>Bacteria</taxon>
        <taxon>Pseudomonadati</taxon>
        <taxon>Pseudomonadota</taxon>
        <taxon>Alphaproteobacteria</taxon>
        <taxon>Hyphomicrobiales</taxon>
        <taxon>Brucellaceae</taxon>
        <taxon>Brucella/Ochrobactrum group</taxon>
        <taxon>Ochrobactrum</taxon>
    </lineage>
</organism>
<dbReference type="SUPFAM" id="SSF52833">
    <property type="entry name" value="Thioredoxin-like"/>
    <property type="match status" value="1"/>
</dbReference>
<name>A0A2P9HB42_9HYPH</name>